<dbReference type="RefSeq" id="WP_193522619.1">
    <property type="nucleotide sequence ID" value="NZ_CBCSDF010000030.1"/>
</dbReference>
<reference evidence="2 4" key="2">
    <citation type="submission" date="2023-10" db="EMBL/GenBank/DDBJ databases">
        <title>To unveil natural product biosynthetic capacity in Pseudoalteromonas.</title>
        <authorList>
            <person name="Wang J."/>
        </authorList>
    </citation>
    <scope>NUCLEOTIDE SEQUENCE [LARGE SCALE GENOMIC DNA]</scope>
    <source>
        <strain evidence="2 4">DSM 15914</strain>
    </source>
</reference>
<protein>
    <submittedName>
        <fullName evidence="1">Uncharacterized protein</fullName>
    </submittedName>
</protein>
<dbReference type="EMBL" id="WEIA01000028">
    <property type="protein sequence ID" value="NLR24309.1"/>
    <property type="molecule type" value="Genomic_DNA"/>
</dbReference>
<evidence type="ECO:0000313" key="2">
    <source>
        <dbReference type="EMBL" id="WOX29395.1"/>
    </source>
</evidence>
<dbReference type="AlphaFoldDB" id="A0A8I2HB66"/>
<reference evidence="1" key="1">
    <citation type="submission" date="2019-10" db="EMBL/GenBank/DDBJ databases">
        <authorList>
            <person name="Paulsen S."/>
        </authorList>
    </citation>
    <scope>NUCLEOTIDE SEQUENCE</scope>
    <source>
        <strain evidence="1">LMG 19692</strain>
    </source>
</reference>
<evidence type="ECO:0000313" key="1">
    <source>
        <dbReference type="EMBL" id="NLR24309.1"/>
    </source>
</evidence>
<dbReference type="Proteomes" id="UP001304419">
    <property type="component" value="Chromosome 1"/>
</dbReference>
<evidence type="ECO:0000313" key="3">
    <source>
        <dbReference type="Proteomes" id="UP000646877"/>
    </source>
</evidence>
<name>A0A8I2HB66_9GAMM</name>
<evidence type="ECO:0000313" key="4">
    <source>
        <dbReference type="Proteomes" id="UP001304419"/>
    </source>
</evidence>
<dbReference type="EMBL" id="CP137578">
    <property type="protein sequence ID" value="WOX29395.1"/>
    <property type="molecule type" value="Genomic_DNA"/>
</dbReference>
<keyword evidence="4" id="KW-1185">Reference proteome</keyword>
<accession>A0A8I2HB66</accession>
<organism evidence="1 3">
    <name type="scientific">Pseudoalteromonas maricaloris</name>
    <dbReference type="NCBI Taxonomy" id="184924"/>
    <lineage>
        <taxon>Bacteria</taxon>
        <taxon>Pseudomonadati</taxon>
        <taxon>Pseudomonadota</taxon>
        <taxon>Gammaproteobacteria</taxon>
        <taxon>Alteromonadales</taxon>
        <taxon>Pseudoalteromonadaceae</taxon>
        <taxon>Pseudoalteromonas</taxon>
    </lineage>
</organism>
<gene>
    <name evidence="1" type="ORF">F9Y85_23950</name>
    <name evidence="2" type="ORF">R5H13_03730</name>
</gene>
<proteinExistence type="predicted"/>
<sequence length="105" mass="11471">MNDETKVKNAINAFYKGAGLNLSFKGSVNENVAQVFGEMIKATKSCTTALNWVPEPTGGKATIKWIVKNFAQSIVKQLSSEQSLTCAKEVVRNYRTKMELAALGI</sequence>
<dbReference type="Proteomes" id="UP000646877">
    <property type="component" value="Unassembled WGS sequence"/>
</dbReference>